<comment type="caution">
    <text evidence="1">The sequence shown here is derived from an EMBL/GenBank/DDBJ whole genome shotgun (WGS) entry which is preliminary data.</text>
</comment>
<gene>
    <name evidence="1" type="ORF">TWF718_007822</name>
</gene>
<proteinExistence type="predicted"/>
<dbReference type="Proteomes" id="UP001313282">
    <property type="component" value="Unassembled WGS sequence"/>
</dbReference>
<protein>
    <submittedName>
        <fullName evidence="1">Uncharacterized protein</fullName>
    </submittedName>
</protein>
<organism evidence="1 2">
    <name type="scientific">Orbilia javanica</name>
    <dbReference type="NCBI Taxonomy" id="47235"/>
    <lineage>
        <taxon>Eukaryota</taxon>
        <taxon>Fungi</taxon>
        <taxon>Dikarya</taxon>
        <taxon>Ascomycota</taxon>
        <taxon>Pezizomycotina</taxon>
        <taxon>Orbiliomycetes</taxon>
        <taxon>Orbiliales</taxon>
        <taxon>Orbiliaceae</taxon>
        <taxon>Orbilia</taxon>
    </lineage>
</organism>
<reference evidence="1 2" key="1">
    <citation type="submission" date="2019-10" db="EMBL/GenBank/DDBJ databases">
        <authorList>
            <person name="Palmer J.M."/>
        </authorList>
    </citation>
    <scope>NUCLEOTIDE SEQUENCE [LARGE SCALE GENOMIC DNA]</scope>
    <source>
        <strain evidence="1 2">TWF718</strain>
    </source>
</reference>
<name>A0AAN8MPA3_9PEZI</name>
<evidence type="ECO:0000313" key="2">
    <source>
        <dbReference type="Proteomes" id="UP001313282"/>
    </source>
</evidence>
<dbReference type="EMBL" id="JAVHNR010000005">
    <property type="protein sequence ID" value="KAK6342421.1"/>
    <property type="molecule type" value="Genomic_DNA"/>
</dbReference>
<dbReference type="AlphaFoldDB" id="A0AAN8MPA3"/>
<dbReference type="InterPro" id="IPR038883">
    <property type="entry name" value="AN11006-like"/>
</dbReference>
<accession>A0AAN8MPA3</accession>
<dbReference type="PANTHER" id="PTHR42085">
    <property type="entry name" value="F-BOX DOMAIN-CONTAINING PROTEIN"/>
    <property type="match status" value="1"/>
</dbReference>
<sequence>MTSPPPSFLTLPLELRNEIYKYILPNTPPPPLMSPVQLKNPPPYCPVSHDLSIMRVNQQIHSESSRILYSHTKFYIRIMTSSWSVPAQMGSVEKTQFDVIYEDPWAEVMYYCREDGKGWYCGFMDFTADPKICTVFDDKEVESIPSPRYRHLIRHVKIDILDTRRTPNFREPHRVASTSATARAKVRKLLMPFAYRLKRILSDAGENVEVEINFVTKLELIKREREVEGDTSGRSTLKNPVAPIKLVDHYKELIETSWPLTTGPWGYKLTLPPKIRQDYPELGKEVLQWCDENDELTEAEKAEFEVMRTRFPYLWVMKKGRFTVMEENQDPWSEAP</sequence>
<keyword evidence="2" id="KW-1185">Reference proteome</keyword>
<evidence type="ECO:0000313" key="1">
    <source>
        <dbReference type="EMBL" id="KAK6342421.1"/>
    </source>
</evidence>
<dbReference type="PANTHER" id="PTHR42085:SF2">
    <property type="entry name" value="F-BOX DOMAIN-CONTAINING PROTEIN"/>
    <property type="match status" value="1"/>
</dbReference>